<reference evidence="2" key="2">
    <citation type="submission" date="2023-07" db="EMBL/GenBank/DDBJ databases">
        <authorList>
            <person name="Zhang M."/>
            <person name="Zhou G."/>
        </authorList>
    </citation>
    <scope>NUCLEOTIDE SEQUENCE</scope>
    <source>
        <strain evidence="2">BJSY19SF1-2</strain>
    </source>
</reference>
<dbReference type="RefSeq" id="WP_115588422.1">
    <property type="nucleotide sequence ID" value="NZ_JAQVJQ010000002.1"/>
</dbReference>
<comment type="caution">
    <text evidence="2">The sequence shown here is derived from an EMBL/GenBank/DDBJ whole genome shotgun (WGS) entry which is preliminary data.</text>
</comment>
<sequence>MKLSYIKIFEPFDWHIGTGEYLDEQKDLEEIVWF</sequence>
<gene>
    <name evidence="2" type="ORF">Q6A80_02220</name>
</gene>
<reference evidence="2" key="1">
    <citation type="journal article" date="2023" name="Front. Microbiol.">
        <title>Genomic diversity and taxonomic marker for Arcobacter species.</title>
        <authorList>
            <person name="Zhou G."/>
            <person name="Gu Y."/>
            <person name="Wang H."/>
            <person name="Chen X."/>
            <person name="Zhang X."/>
            <person name="Shao Z."/>
            <person name="Yan X."/>
            <person name="Zhang J."/>
            <person name="Zhang M."/>
        </authorList>
    </citation>
    <scope>NUCLEOTIDE SEQUENCE</scope>
    <source>
        <strain evidence="2">BJSY19SF1-2</strain>
    </source>
</reference>
<accession>A0AAW9D8M8</accession>
<name>A0AAW9D8M8_9BACT</name>
<dbReference type="InterPro" id="IPR004010">
    <property type="entry name" value="Double_Cache_2"/>
</dbReference>
<dbReference type="AlphaFoldDB" id="A0AAW9D8M8"/>
<organism evidence="2 3">
    <name type="scientific">Aliarcobacter skirrowii</name>
    <dbReference type="NCBI Taxonomy" id="28200"/>
    <lineage>
        <taxon>Bacteria</taxon>
        <taxon>Pseudomonadati</taxon>
        <taxon>Campylobacterota</taxon>
        <taxon>Epsilonproteobacteria</taxon>
        <taxon>Campylobacterales</taxon>
        <taxon>Arcobacteraceae</taxon>
        <taxon>Aliarcobacter</taxon>
    </lineage>
</organism>
<evidence type="ECO:0000313" key="3">
    <source>
        <dbReference type="Proteomes" id="UP001283691"/>
    </source>
</evidence>
<dbReference type="Gene3D" id="3.30.450.20">
    <property type="entry name" value="PAS domain"/>
    <property type="match status" value="1"/>
</dbReference>
<proteinExistence type="predicted"/>
<evidence type="ECO:0000259" key="1">
    <source>
        <dbReference type="Pfam" id="PF08269"/>
    </source>
</evidence>
<protein>
    <submittedName>
        <fullName evidence="2">Cache domain-containing protein</fullName>
    </submittedName>
</protein>
<dbReference type="Pfam" id="PF08269">
    <property type="entry name" value="dCache_2"/>
    <property type="match status" value="1"/>
</dbReference>
<feature type="domain" description="Double Cache" evidence="1">
    <location>
        <begin position="2"/>
        <end position="26"/>
    </location>
</feature>
<dbReference type="EMBL" id="JAUQUR010000001">
    <property type="protein sequence ID" value="MDX4068535.1"/>
    <property type="molecule type" value="Genomic_DNA"/>
</dbReference>
<dbReference type="Proteomes" id="UP001283691">
    <property type="component" value="Unassembled WGS sequence"/>
</dbReference>
<dbReference type="GeneID" id="61750160"/>
<evidence type="ECO:0000313" key="2">
    <source>
        <dbReference type="EMBL" id="MDX4068535.1"/>
    </source>
</evidence>